<dbReference type="Pfam" id="PF01292">
    <property type="entry name" value="Ni_hydr_CYTB"/>
    <property type="match status" value="1"/>
</dbReference>
<dbReference type="EMBL" id="JACAPU010000018">
    <property type="protein sequence ID" value="NWB48145.1"/>
    <property type="molecule type" value="Genomic_DNA"/>
</dbReference>
<keyword evidence="7" id="KW-0479">Metal-binding</keyword>
<feature type="transmembrane region" description="Helical" evidence="13">
    <location>
        <begin position="74"/>
        <end position="98"/>
    </location>
</feature>
<name>A0A7Y7WEV9_9PSED</name>
<evidence type="ECO:0000256" key="3">
    <source>
        <dbReference type="ARBA" id="ARBA00022448"/>
    </source>
</evidence>
<keyword evidence="9 13" id="KW-1133">Transmembrane helix</keyword>
<keyword evidence="3" id="KW-0813">Transport</keyword>
<feature type="transmembrane region" description="Helical" evidence="13">
    <location>
        <begin position="132"/>
        <end position="149"/>
    </location>
</feature>
<keyword evidence="8" id="KW-0249">Electron transport</keyword>
<feature type="transmembrane region" description="Helical" evidence="13">
    <location>
        <begin position="42"/>
        <end position="62"/>
    </location>
</feature>
<evidence type="ECO:0000256" key="8">
    <source>
        <dbReference type="ARBA" id="ARBA00022982"/>
    </source>
</evidence>
<comment type="cofactor">
    <cofactor evidence="1">
        <name>heme b</name>
        <dbReference type="ChEBI" id="CHEBI:60344"/>
    </cofactor>
</comment>
<dbReference type="InterPro" id="IPR052168">
    <property type="entry name" value="Cytochrome_b561_oxidase"/>
</dbReference>
<comment type="similarity">
    <text evidence="12">Belongs to the cytochrome b561 family.</text>
</comment>
<keyword evidence="10" id="KW-0408">Iron</keyword>
<dbReference type="InterPro" id="IPR011577">
    <property type="entry name" value="Cyt_b561_bac/Ni-Hgenase"/>
</dbReference>
<reference evidence="15 16" key="1">
    <citation type="submission" date="2020-04" db="EMBL/GenBank/DDBJ databases">
        <title>Molecular characterization of pseudomonads from Agaricus bisporus reveal novel blotch 2 pathogens in Western Europe.</title>
        <authorList>
            <person name="Taparia T."/>
            <person name="Krijger M."/>
            <person name="Haynes E."/>
            <person name="Elpinstone J.G."/>
            <person name="Noble R."/>
            <person name="Van Der Wolf J."/>
        </authorList>
    </citation>
    <scope>NUCLEOTIDE SEQUENCE [LARGE SCALE GENOMIC DNA]</scope>
    <source>
        <strain evidence="15 16">F1001</strain>
    </source>
</reference>
<proteinExistence type="inferred from homology"/>
<dbReference type="GO" id="GO:0022904">
    <property type="term" value="P:respiratory electron transport chain"/>
    <property type="evidence" value="ECO:0007669"/>
    <property type="project" value="InterPro"/>
</dbReference>
<accession>A0A7Y7WEV9</accession>
<dbReference type="GO" id="GO:0046872">
    <property type="term" value="F:metal ion binding"/>
    <property type="evidence" value="ECO:0007669"/>
    <property type="project" value="UniProtKB-KW"/>
</dbReference>
<dbReference type="AlphaFoldDB" id="A0A7Y7WEV9"/>
<dbReference type="Proteomes" id="UP000582981">
    <property type="component" value="Unassembled WGS sequence"/>
</dbReference>
<evidence type="ECO:0000256" key="2">
    <source>
        <dbReference type="ARBA" id="ARBA00004651"/>
    </source>
</evidence>
<dbReference type="SUPFAM" id="SSF81342">
    <property type="entry name" value="Transmembrane di-heme cytochromes"/>
    <property type="match status" value="1"/>
</dbReference>
<gene>
    <name evidence="15" type="ORF">HX829_16770</name>
</gene>
<dbReference type="GO" id="GO:0020037">
    <property type="term" value="F:heme binding"/>
    <property type="evidence" value="ECO:0007669"/>
    <property type="project" value="TreeGrafter"/>
</dbReference>
<sequence>MFYSRTQIFLHWLSAVVILWALISGFYMAFLNTSPVLKETVGSFNVSVTALFIPFFIVRIFLSFLSRGQIDRTLAQWTAFWVHKVIYLVTGFVLATGVMMMDRAINPFGLFLIPAPIENVALVAVFKKVHDVSCVVLAVLMVLHIGAVIRHEVSGHRILRRMLW</sequence>
<evidence type="ECO:0000259" key="14">
    <source>
        <dbReference type="Pfam" id="PF01292"/>
    </source>
</evidence>
<dbReference type="GO" id="GO:0009055">
    <property type="term" value="F:electron transfer activity"/>
    <property type="evidence" value="ECO:0007669"/>
    <property type="project" value="InterPro"/>
</dbReference>
<protein>
    <submittedName>
        <fullName evidence="15">Cytochrome b/b6 domain-containing protein</fullName>
    </submittedName>
</protein>
<keyword evidence="4" id="KW-1003">Cell membrane</keyword>
<evidence type="ECO:0000313" key="16">
    <source>
        <dbReference type="Proteomes" id="UP000582981"/>
    </source>
</evidence>
<keyword evidence="6 13" id="KW-0812">Transmembrane</keyword>
<comment type="caution">
    <text evidence="15">The sequence shown here is derived from an EMBL/GenBank/DDBJ whole genome shotgun (WGS) entry which is preliminary data.</text>
</comment>
<feature type="transmembrane region" description="Helical" evidence="13">
    <location>
        <begin position="104"/>
        <end position="125"/>
    </location>
</feature>
<evidence type="ECO:0000256" key="9">
    <source>
        <dbReference type="ARBA" id="ARBA00022989"/>
    </source>
</evidence>
<evidence type="ECO:0000256" key="10">
    <source>
        <dbReference type="ARBA" id="ARBA00023004"/>
    </source>
</evidence>
<dbReference type="InterPro" id="IPR016174">
    <property type="entry name" value="Di-haem_cyt_TM"/>
</dbReference>
<feature type="transmembrane region" description="Helical" evidence="13">
    <location>
        <begin position="12"/>
        <end position="30"/>
    </location>
</feature>
<evidence type="ECO:0000256" key="1">
    <source>
        <dbReference type="ARBA" id="ARBA00001970"/>
    </source>
</evidence>
<feature type="domain" description="Cytochrome b561 bacterial/Ni-hydrogenase" evidence="14">
    <location>
        <begin position="3"/>
        <end position="163"/>
    </location>
</feature>
<comment type="subcellular location">
    <subcellularLocation>
        <location evidence="2">Cell membrane</location>
        <topology evidence="2">Multi-pass membrane protein</topology>
    </subcellularLocation>
</comment>
<evidence type="ECO:0000256" key="12">
    <source>
        <dbReference type="ARBA" id="ARBA00037975"/>
    </source>
</evidence>
<evidence type="ECO:0000256" key="13">
    <source>
        <dbReference type="SAM" id="Phobius"/>
    </source>
</evidence>
<evidence type="ECO:0000256" key="11">
    <source>
        <dbReference type="ARBA" id="ARBA00023136"/>
    </source>
</evidence>
<organism evidence="15 16">
    <name type="scientific">Pseudomonas gingeri</name>
    <dbReference type="NCBI Taxonomy" id="117681"/>
    <lineage>
        <taxon>Bacteria</taxon>
        <taxon>Pseudomonadati</taxon>
        <taxon>Pseudomonadota</taxon>
        <taxon>Gammaproteobacteria</taxon>
        <taxon>Pseudomonadales</taxon>
        <taxon>Pseudomonadaceae</taxon>
        <taxon>Pseudomonas</taxon>
    </lineage>
</organism>
<dbReference type="RefSeq" id="WP_100940416.1">
    <property type="nucleotide sequence ID" value="NZ_JACAPU010000018.1"/>
</dbReference>
<dbReference type="PANTHER" id="PTHR30529">
    <property type="entry name" value="CYTOCHROME B561"/>
    <property type="match status" value="1"/>
</dbReference>
<evidence type="ECO:0000256" key="6">
    <source>
        <dbReference type="ARBA" id="ARBA00022692"/>
    </source>
</evidence>
<evidence type="ECO:0000256" key="5">
    <source>
        <dbReference type="ARBA" id="ARBA00022617"/>
    </source>
</evidence>
<dbReference type="GO" id="GO:0005886">
    <property type="term" value="C:plasma membrane"/>
    <property type="evidence" value="ECO:0007669"/>
    <property type="project" value="UniProtKB-SubCell"/>
</dbReference>
<evidence type="ECO:0000313" key="15">
    <source>
        <dbReference type="EMBL" id="NWB48145.1"/>
    </source>
</evidence>
<evidence type="ECO:0000256" key="7">
    <source>
        <dbReference type="ARBA" id="ARBA00022723"/>
    </source>
</evidence>
<keyword evidence="5" id="KW-0349">Heme</keyword>
<evidence type="ECO:0000256" key="4">
    <source>
        <dbReference type="ARBA" id="ARBA00022475"/>
    </source>
</evidence>
<keyword evidence="11 13" id="KW-0472">Membrane</keyword>
<dbReference type="PANTHER" id="PTHR30529:SF1">
    <property type="entry name" value="CYTOCHROME B561 HOMOLOG 2"/>
    <property type="match status" value="1"/>
</dbReference>